<dbReference type="SUPFAM" id="SSF47095">
    <property type="entry name" value="HMG-box"/>
    <property type="match status" value="2"/>
</dbReference>
<dbReference type="SMART" id="SM00398">
    <property type="entry name" value="HMG"/>
    <property type="match status" value="2"/>
</dbReference>
<dbReference type="GO" id="GO:0003677">
    <property type="term" value="F:DNA binding"/>
    <property type="evidence" value="ECO:0007669"/>
    <property type="project" value="UniProtKB-KW"/>
</dbReference>
<dbReference type="InterPro" id="IPR036910">
    <property type="entry name" value="HMG_box_dom_sf"/>
</dbReference>
<dbReference type="AlphaFoldDB" id="A0A6C0BMV5"/>
<dbReference type="Pfam" id="PF00505">
    <property type="entry name" value="HMG_box"/>
    <property type="match status" value="1"/>
</dbReference>
<dbReference type="Gene3D" id="1.10.30.10">
    <property type="entry name" value="High mobility group box domain"/>
    <property type="match status" value="2"/>
</dbReference>
<feature type="domain" description="HMG box" evidence="3">
    <location>
        <begin position="131"/>
        <end position="182"/>
    </location>
</feature>
<evidence type="ECO:0000256" key="2">
    <source>
        <dbReference type="SAM" id="MobiDB-lite"/>
    </source>
</evidence>
<evidence type="ECO:0000256" key="1">
    <source>
        <dbReference type="ARBA" id="ARBA00023125"/>
    </source>
</evidence>
<organism evidence="4">
    <name type="scientific">viral metagenome</name>
    <dbReference type="NCBI Taxonomy" id="1070528"/>
    <lineage>
        <taxon>unclassified sequences</taxon>
        <taxon>metagenomes</taxon>
        <taxon>organismal metagenomes</taxon>
    </lineage>
</organism>
<feature type="region of interest" description="Disordered" evidence="2">
    <location>
        <begin position="99"/>
        <end position="136"/>
    </location>
</feature>
<proteinExistence type="predicted"/>
<feature type="compositionally biased region" description="Pro residues" evidence="2">
    <location>
        <begin position="201"/>
        <end position="212"/>
    </location>
</feature>
<protein>
    <recommendedName>
        <fullName evidence="3">HMG box domain-containing protein</fullName>
    </recommendedName>
</protein>
<dbReference type="PROSITE" id="PS50118">
    <property type="entry name" value="HMG_BOX_2"/>
    <property type="match status" value="1"/>
</dbReference>
<sequence>MAQFEKFWGILSQNLELPDESKPILKNAWDQCYIEPTASPAAGESKPRKAGHINGYNLFMKEKLEELKKDPTLKGRERMGKVALLWKEVPEDQKKAYSAKAATIAPSEPAAPKKTKKSSAAATSSEAGPKAKRAPSGYNIFMKVKMGELKAQGVPSGDRMKKMSEMWKALSDDEKKNWKDRAANGENVPTPPASPVSLTPAPAPVSMPPPVTEAPAPAAVVKK</sequence>
<dbReference type="PANTHER" id="PTHR48112">
    <property type="entry name" value="HIGH MOBILITY GROUP PROTEIN DSP1"/>
    <property type="match status" value="1"/>
</dbReference>
<dbReference type="EMBL" id="MN739183">
    <property type="protein sequence ID" value="QHS92623.1"/>
    <property type="molecule type" value="Genomic_DNA"/>
</dbReference>
<dbReference type="Pfam" id="PF09011">
    <property type="entry name" value="HMG_box_2"/>
    <property type="match status" value="1"/>
</dbReference>
<keyword evidence="1" id="KW-0238">DNA-binding</keyword>
<feature type="compositionally biased region" description="Low complexity" evidence="2">
    <location>
        <begin position="105"/>
        <end position="127"/>
    </location>
</feature>
<name>A0A6C0BMV5_9ZZZZ</name>
<evidence type="ECO:0000259" key="3">
    <source>
        <dbReference type="PROSITE" id="PS50118"/>
    </source>
</evidence>
<dbReference type="InterPro" id="IPR050342">
    <property type="entry name" value="HMGB"/>
</dbReference>
<reference evidence="4" key="1">
    <citation type="journal article" date="2020" name="Nature">
        <title>Giant virus diversity and host interactions through global metagenomics.</title>
        <authorList>
            <person name="Schulz F."/>
            <person name="Roux S."/>
            <person name="Paez-Espino D."/>
            <person name="Jungbluth S."/>
            <person name="Walsh D.A."/>
            <person name="Denef V.J."/>
            <person name="McMahon K.D."/>
            <person name="Konstantinidis K.T."/>
            <person name="Eloe-Fadrosh E.A."/>
            <person name="Kyrpides N.C."/>
            <person name="Woyke T."/>
        </authorList>
    </citation>
    <scope>NUCLEOTIDE SEQUENCE</scope>
    <source>
        <strain evidence="4">GVMAG-M-3300014204-73</strain>
    </source>
</reference>
<dbReference type="InterPro" id="IPR009071">
    <property type="entry name" value="HMG_box_dom"/>
</dbReference>
<evidence type="ECO:0000313" key="4">
    <source>
        <dbReference type="EMBL" id="QHS92623.1"/>
    </source>
</evidence>
<feature type="compositionally biased region" description="Basic and acidic residues" evidence="2">
    <location>
        <begin position="171"/>
        <end position="183"/>
    </location>
</feature>
<dbReference type="CDD" id="cd00084">
    <property type="entry name" value="HMG-box_SF"/>
    <property type="match status" value="2"/>
</dbReference>
<feature type="compositionally biased region" description="Low complexity" evidence="2">
    <location>
        <begin position="213"/>
        <end position="223"/>
    </location>
</feature>
<accession>A0A6C0BMV5</accession>
<feature type="region of interest" description="Disordered" evidence="2">
    <location>
        <begin position="171"/>
        <end position="223"/>
    </location>
</feature>